<evidence type="ECO:0000256" key="13">
    <source>
        <dbReference type="SAM" id="MobiDB-lite"/>
    </source>
</evidence>
<gene>
    <name evidence="11" type="primary">rep</name>
    <name evidence="16" type="ORF">SAMN05421647_10555</name>
</gene>
<comment type="function">
    <text evidence="11">Rep helicase is a single-stranded DNA-dependent ATPase involved in DNA replication; it can initiate unwinding at a nick in the DNA. It binds to the single-stranded DNA and acts in a progressive fashion along the DNA in the 3' to 5' direction.</text>
</comment>
<evidence type="ECO:0000259" key="14">
    <source>
        <dbReference type="PROSITE" id="PS51198"/>
    </source>
</evidence>
<dbReference type="eggNOG" id="COG0210">
    <property type="taxonomic scope" value="Bacteria"/>
</dbReference>
<keyword evidence="17" id="KW-1185">Reference proteome</keyword>
<comment type="subunit">
    <text evidence="11">Homodimer.</text>
</comment>
<keyword evidence="5 11" id="KW-0347">Helicase</keyword>
<evidence type="ECO:0000259" key="15">
    <source>
        <dbReference type="PROSITE" id="PS51217"/>
    </source>
</evidence>
<dbReference type="PANTHER" id="PTHR11070">
    <property type="entry name" value="UVRD / RECB / PCRA DNA HELICASE FAMILY MEMBER"/>
    <property type="match status" value="1"/>
</dbReference>
<evidence type="ECO:0000256" key="5">
    <source>
        <dbReference type="ARBA" id="ARBA00022806"/>
    </source>
</evidence>
<evidence type="ECO:0000256" key="11">
    <source>
        <dbReference type="HAMAP-Rule" id="MF_01920"/>
    </source>
</evidence>
<proteinExistence type="inferred from homology"/>
<dbReference type="NCBIfam" id="TIGR01074">
    <property type="entry name" value="rep"/>
    <property type="match status" value="1"/>
</dbReference>
<dbReference type="Pfam" id="PF13361">
    <property type="entry name" value="UvrD_C"/>
    <property type="match status" value="1"/>
</dbReference>
<dbReference type="Proteomes" id="UP000186895">
    <property type="component" value="Unassembled WGS sequence"/>
</dbReference>
<dbReference type="GO" id="GO:0005524">
    <property type="term" value="F:ATP binding"/>
    <property type="evidence" value="ECO:0007669"/>
    <property type="project" value="UniProtKB-UniRule"/>
</dbReference>
<dbReference type="STRING" id="49186.SAMN05421647_10555"/>
<feature type="domain" description="UvrD-like helicase ATP-binding" evidence="14">
    <location>
        <begin position="2"/>
        <end position="280"/>
    </location>
</feature>
<dbReference type="InterPro" id="IPR027417">
    <property type="entry name" value="P-loop_NTPase"/>
</dbReference>
<dbReference type="GO" id="GO:0000725">
    <property type="term" value="P:recombinational repair"/>
    <property type="evidence" value="ECO:0007669"/>
    <property type="project" value="TreeGrafter"/>
</dbReference>
<evidence type="ECO:0000256" key="10">
    <source>
        <dbReference type="ARBA" id="ARBA00048988"/>
    </source>
</evidence>
<keyword evidence="6 11" id="KW-0067">ATP-binding</keyword>
<name>A0A1N6T0F4_9GAMM</name>
<keyword evidence="4 11" id="KW-0378">Hydrolase</keyword>
<keyword evidence="2 11" id="KW-0235">DNA replication</keyword>
<dbReference type="RefSeq" id="WP_076462956.1">
    <property type="nucleotide sequence ID" value="NZ_FTMN01000005.1"/>
</dbReference>
<dbReference type="EMBL" id="FTMN01000005">
    <property type="protein sequence ID" value="SIQ46576.1"/>
    <property type="molecule type" value="Genomic_DNA"/>
</dbReference>
<keyword evidence="3 11" id="KW-0547">Nucleotide-binding</keyword>
<dbReference type="InterPro" id="IPR005752">
    <property type="entry name" value="Helicase_Rep"/>
</dbReference>
<protein>
    <recommendedName>
        <fullName evidence="11">ATP-dependent DNA helicase Rep</fullName>
        <ecNumber evidence="11">5.6.2.4</ecNumber>
    </recommendedName>
    <alternativeName>
        <fullName evidence="11">DNA 3'-5' helicase Rep</fullName>
    </alternativeName>
</protein>
<dbReference type="PANTHER" id="PTHR11070:SF64">
    <property type="entry name" value="ATP-DEPENDENT DNA HELICASE REP"/>
    <property type="match status" value="1"/>
</dbReference>
<dbReference type="CDD" id="cd18807">
    <property type="entry name" value="SF1_C_UvrD"/>
    <property type="match status" value="1"/>
</dbReference>
<reference evidence="16 17" key="1">
    <citation type="submission" date="2017-01" db="EMBL/GenBank/DDBJ databases">
        <authorList>
            <person name="Mah S.A."/>
            <person name="Swanson W.J."/>
            <person name="Moy G.W."/>
            <person name="Vacquier V.D."/>
        </authorList>
    </citation>
    <scope>NUCLEOTIDE SEQUENCE [LARGE SCALE GENOMIC DNA]</scope>
    <source>
        <strain evidence="16 17">DSM 7027</strain>
    </source>
</reference>
<dbReference type="GO" id="GO:0005829">
    <property type="term" value="C:cytosol"/>
    <property type="evidence" value="ECO:0007669"/>
    <property type="project" value="TreeGrafter"/>
</dbReference>
<keyword evidence="7 11" id="KW-0238">DNA-binding</keyword>
<keyword evidence="8 11" id="KW-0413">Isomerase</keyword>
<dbReference type="GO" id="GO:0016887">
    <property type="term" value="F:ATP hydrolysis activity"/>
    <property type="evidence" value="ECO:0007669"/>
    <property type="project" value="RHEA"/>
</dbReference>
<evidence type="ECO:0000313" key="17">
    <source>
        <dbReference type="Proteomes" id="UP000186895"/>
    </source>
</evidence>
<dbReference type="Gene3D" id="1.10.486.10">
    <property type="entry name" value="PCRA, domain 4"/>
    <property type="match status" value="1"/>
</dbReference>
<dbReference type="HAMAP" id="MF_01920">
    <property type="entry name" value="Helicase_Rep"/>
    <property type="match status" value="1"/>
</dbReference>
<dbReference type="AlphaFoldDB" id="A0A1N6T0F4"/>
<feature type="domain" description="UvrD-like helicase C-terminal" evidence="15">
    <location>
        <begin position="281"/>
        <end position="564"/>
    </location>
</feature>
<accession>A0A1N6T0F4</accession>
<dbReference type="InterPro" id="IPR013986">
    <property type="entry name" value="DExx_box_DNA_helicase_dom_sf"/>
</dbReference>
<evidence type="ECO:0000256" key="1">
    <source>
        <dbReference type="ARBA" id="ARBA00009922"/>
    </source>
</evidence>
<comment type="catalytic activity">
    <reaction evidence="9 11">
        <text>Couples ATP hydrolysis with the unwinding of duplex DNA by translocating in the 3'-5' direction.</text>
        <dbReference type="EC" id="5.6.2.4"/>
    </reaction>
</comment>
<evidence type="ECO:0000256" key="12">
    <source>
        <dbReference type="PROSITE-ProRule" id="PRU00560"/>
    </source>
</evidence>
<dbReference type="PROSITE" id="PS51217">
    <property type="entry name" value="UVRD_HELICASE_CTER"/>
    <property type="match status" value="1"/>
</dbReference>
<comment type="similarity">
    <text evidence="1 11">Belongs to the helicase family. UvrD subfamily.</text>
</comment>
<dbReference type="InterPro" id="IPR000212">
    <property type="entry name" value="DNA_helicase_UvrD/REP"/>
</dbReference>
<dbReference type="Gene3D" id="1.10.10.160">
    <property type="match status" value="1"/>
</dbReference>
<comment type="catalytic activity">
    <reaction evidence="10 11">
        <text>ATP + H2O = ADP + phosphate + H(+)</text>
        <dbReference type="Rhea" id="RHEA:13065"/>
        <dbReference type="ChEBI" id="CHEBI:15377"/>
        <dbReference type="ChEBI" id="CHEBI:15378"/>
        <dbReference type="ChEBI" id="CHEBI:30616"/>
        <dbReference type="ChEBI" id="CHEBI:43474"/>
        <dbReference type="ChEBI" id="CHEBI:456216"/>
        <dbReference type="EC" id="5.6.2.4"/>
    </reaction>
</comment>
<dbReference type="Gene3D" id="3.40.50.300">
    <property type="entry name" value="P-loop containing nucleotide triphosphate hydrolases"/>
    <property type="match status" value="2"/>
</dbReference>
<evidence type="ECO:0000256" key="7">
    <source>
        <dbReference type="ARBA" id="ARBA00023125"/>
    </source>
</evidence>
<feature type="compositionally biased region" description="Basic and acidic residues" evidence="13">
    <location>
        <begin position="642"/>
        <end position="654"/>
    </location>
</feature>
<feature type="binding site" evidence="12">
    <location>
        <begin position="23"/>
        <end position="30"/>
    </location>
    <ligand>
        <name>ATP</name>
        <dbReference type="ChEBI" id="CHEBI:30616"/>
    </ligand>
</feature>
<dbReference type="EC" id="5.6.2.4" evidence="11"/>
<feature type="region of interest" description="Disordered" evidence="13">
    <location>
        <begin position="639"/>
        <end position="658"/>
    </location>
</feature>
<dbReference type="GO" id="GO:0006260">
    <property type="term" value="P:DNA replication"/>
    <property type="evidence" value="ECO:0007669"/>
    <property type="project" value="UniProtKB-UniRule"/>
</dbReference>
<dbReference type="PROSITE" id="PS51198">
    <property type="entry name" value="UVRD_HELICASE_ATP_BIND"/>
    <property type="match status" value="1"/>
</dbReference>
<evidence type="ECO:0000256" key="9">
    <source>
        <dbReference type="ARBA" id="ARBA00034617"/>
    </source>
</evidence>
<dbReference type="Pfam" id="PF00580">
    <property type="entry name" value="UvrD-helicase"/>
    <property type="match status" value="1"/>
</dbReference>
<evidence type="ECO:0000256" key="8">
    <source>
        <dbReference type="ARBA" id="ARBA00023235"/>
    </source>
</evidence>
<dbReference type="InterPro" id="IPR014016">
    <property type="entry name" value="UvrD-like_ATP-bd"/>
</dbReference>
<feature type="binding site" evidence="11">
    <location>
        <position position="278"/>
    </location>
    <ligand>
        <name>ATP</name>
        <dbReference type="ChEBI" id="CHEBI:30616"/>
    </ligand>
</feature>
<dbReference type="GO" id="GO:0003697">
    <property type="term" value="F:single-stranded DNA binding"/>
    <property type="evidence" value="ECO:0007669"/>
    <property type="project" value="UniProtKB-UniRule"/>
</dbReference>
<dbReference type="InterPro" id="IPR014017">
    <property type="entry name" value="DNA_helicase_UvrD-like_C"/>
</dbReference>
<evidence type="ECO:0000256" key="2">
    <source>
        <dbReference type="ARBA" id="ARBA00022705"/>
    </source>
</evidence>
<organism evidence="16 17">
    <name type="scientific">Marinobacterium stanieri</name>
    <dbReference type="NCBI Taxonomy" id="49186"/>
    <lineage>
        <taxon>Bacteria</taxon>
        <taxon>Pseudomonadati</taxon>
        <taxon>Pseudomonadota</taxon>
        <taxon>Gammaproteobacteria</taxon>
        <taxon>Oceanospirillales</taxon>
        <taxon>Oceanospirillaceae</taxon>
        <taxon>Marinobacterium</taxon>
    </lineage>
</organism>
<dbReference type="CDD" id="cd17932">
    <property type="entry name" value="DEXQc_UvrD"/>
    <property type="match status" value="1"/>
</dbReference>
<sequence length="671" mass="77256">MSKLNPRQREAVHYIGGPLLVLAGAGSGKTSVITRKIAWMVHEAGFEARRIAAVTFTNKAAREMKERVGQLLKGKEGRGLTVSTFHNLGLSIIRRERKHLGLKSGFSLFDDQDSKALLRDLLLQNDEDTDLLNDIQHRISNWKNDMLTPDDVLAQAQGPDDILTGRAYEAYERHLRAYNAVDFDDLILLPVQLFNDHPDVLERWQRRIQYLLVDEYQDTNLSQYRLVRQLVGHRGGLTVVGDDDQSIYAWRGARPENLAQLQVDFPSLKVVKLEQNYRSTSRILKAANTLIANNPHVFEKTLWSDMGYGDPIRVLHTRNDDAEAERIATEILDRHLRQRIGFKDFAILYRGNHQSRLIEMKLQNYQIPYKLNGGTSFFARAEIKDLMSYLKVLINRDDDNAFLRIINLPRREIGPNTLHKLGEYASAREISLFEACGELGLEQQLQPQAVERLRRFCDMIDRLFNRCREGDPIAAIHDLIEEIDYAGWIRQNASSDVVAEKRMQNVYFLIESLGKTLERLQEDDENAGIEEAIARLVLLDMLNQQDEDDDTDKVQLMTLHASKGLEFPHVFLLGMEEELLPHRNSIEMDTIEEERRLAYVGITRARETLTMTLAKQRRQFGEWQECMPSRFLDELPADDLEHEGRGDDRPEQNRARGRATLNSLKGMFDDL</sequence>
<evidence type="ECO:0000256" key="4">
    <source>
        <dbReference type="ARBA" id="ARBA00022801"/>
    </source>
</evidence>
<dbReference type="GO" id="GO:0043138">
    <property type="term" value="F:3'-5' DNA helicase activity"/>
    <property type="evidence" value="ECO:0007669"/>
    <property type="project" value="UniProtKB-UniRule"/>
</dbReference>
<evidence type="ECO:0000256" key="3">
    <source>
        <dbReference type="ARBA" id="ARBA00022741"/>
    </source>
</evidence>
<evidence type="ECO:0000256" key="6">
    <source>
        <dbReference type="ARBA" id="ARBA00022840"/>
    </source>
</evidence>
<dbReference type="SUPFAM" id="SSF52540">
    <property type="entry name" value="P-loop containing nucleoside triphosphate hydrolases"/>
    <property type="match status" value="1"/>
</dbReference>
<evidence type="ECO:0000313" key="16">
    <source>
        <dbReference type="EMBL" id="SIQ46576.1"/>
    </source>
</evidence>